<proteinExistence type="predicted"/>
<evidence type="ECO:0000256" key="1">
    <source>
        <dbReference type="SAM" id="MobiDB-lite"/>
    </source>
</evidence>
<gene>
    <name evidence="2" type="ORF">JIN78_16540</name>
</gene>
<dbReference type="InterPro" id="IPR027417">
    <property type="entry name" value="P-loop_NTPase"/>
</dbReference>
<feature type="region of interest" description="Disordered" evidence="1">
    <location>
        <begin position="1"/>
        <end position="32"/>
    </location>
</feature>
<organism evidence="2 3">
    <name type="scientific">Roseibacillus ishigakijimensis</name>
    <dbReference type="NCBI Taxonomy" id="454146"/>
    <lineage>
        <taxon>Bacteria</taxon>
        <taxon>Pseudomonadati</taxon>
        <taxon>Verrucomicrobiota</taxon>
        <taxon>Verrucomicrobiia</taxon>
        <taxon>Verrucomicrobiales</taxon>
        <taxon>Verrucomicrobiaceae</taxon>
        <taxon>Roseibacillus</taxon>
    </lineage>
</organism>
<sequence length="476" mass="52705">MKNPAEQLAKLKEPDSKNFQTLETCPTTPPEEKRASFAPEGIFYLSSNGHYLVDTGKRYSDFARKKPVQFGLRRYLEEHEGVSADEAKERANHLLDCASVDRAVDWCGSIAGYKRGLRHDRKGLAMLIMEGPDIPAAIAGECPTIKSILSQAFPEADALNTLLGWLKGGVAAIRSGIHHPAPMLVLAGEVNAGKSLLAWIVQQCFGGRVANPATVWTGNTIWNDDLLGSELLCIDDNQSATDIRSRKNFGARFKEAVYASEVNINTRNRSTMSLRPVWRVLVCCNQTPENLSVIPPLDSDTCDKIALLHFKKATLPVDTSTPEGKEELQHMIRSELPAFLHHLEEFTVPEHLKDSRAGVVAWKDPELVASLHDISPEGRLETMIHHAMEKGFFGLAPGESQWMAAMDVENILTERENPVSQQAKELLKHDTNCGRYLSRMAESNCQLVTEDKTTNGRKHYLIHRPGGGEVGQVGEL</sequence>
<evidence type="ECO:0000313" key="2">
    <source>
        <dbReference type="EMBL" id="MBK1835674.1"/>
    </source>
</evidence>
<name>A0A934RVC0_9BACT</name>
<evidence type="ECO:0000313" key="3">
    <source>
        <dbReference type="Proteomes" id="UP000604083"/>
    </source>
</evidence>
<reference evidence="2" key="1">
    <citation type="submission" date="2021-01" db="EMBL/GenBank/DDBJ databases">
        <title>Modified the classification status of verrucomicrobia.</title>
        <authorList>
            <person name="Feng X."/>
        </authorList>
    </citation>
    <scope>NUCLEOTIDE SEQUENCE</scope>
    <source>
        <strain evidence="2">KCTC 12986</strain>
    </source>
</reference>
<dbReference type="AlphaFoldDB" id="A0A934RVC0"/>
<protein>
    <submittedName>
        <fullName evidence="2">Uncharacterized protein</fullName>
    </submittedName>
</protein>
<dbReference type="RefSeq" id="WP_200393110.1">
    <property type="nucleotide sequence ID" value="NZ_JAENIO010000079.1"/>
</dbReference>
<comment type="caution">
    <text evidence="2">The sequence shown here is derived from an EMBL/GenBank/DDBJ whole genome shotgun (WGS) entry which is preliminary data.</text>
</comment>
<dbReference type="Gene3D" id="3.40.50.300">
    <property type="entry name" value="P-loop containing nucleotide triphosphate hydrolases"/>
    <property type="match status" value="1"/>
</dbReference>
<dbReference type="SUPFAM" id="SSF52540">
    <property type="entry name" value="P-loop containing nucleoside triphosphate hydrolases"/>
    <property type="match status" value="1"/>
</dbReference>
<dbReference type="Proteomes" id="UP000604083">
    <property type="component" value="Unassembled WGS sequence"/>
</dbReference>
<accession>A0A934RVC0</accession>
<keyword evidence="3" id="KW-1185">Reference proteome</keyword>
<dbReference type="EMBL" id="JAENIO010000079">
    <property type="protein sequence ID" value="MBK1835674.1"/>
    <property type="molecule type" value="Genomic_DNA"/>
</dbReference>